<accession>A0AA47N4S7</accession>
<dbReference type="AlphaFoldDB" id="A0AA47N4S7"/>
<evidence type="ECO:0000313" key="2">
    <source>
        <dbReference type="Proteomes" id="UP001174136"/>
    </source>
</evidence>
<dbReference type="EMBL" id="JAOPHQ010001134">
    <property type="protein sequence ID" value="KAK0152249.1"/>
    <property type="molecule type" value="Genomic_DNA"/>
</dbReference>
<sequence length="112" mass="12543">MSKQTVCGLENLLVTTEVMTARPKPGGRLSQLQTALRQQKMQQDEQAEMPIYKFQTVTLKGEGATEPATAKAVRCFNIINHDSWPGDQDELVDHGADDHTFLLHHFAPILTR</sequence>
<reference evidence="1" key="1">
    <citation type="journal article" date="2023" name="Front. Mar. Sci.">
        <title>A new Merluccius polli reference genome to investigate the effects of global change in West African waters.</title>
        <authorList>
            <person name="Mateo J.L."/>
            <person name="Blanco-Fernandez C."/>
            <person name="Garcia-Vazquez E."/>
            <person name="Machado-Schiaffino G."/>
        </authorList>
    </citation>
    <scope>NUCLEOTIDE SEQUENCE</scope>
    <source>
        <strain evidence="1">C29</strain>
        <tissue evidence="1">Fin</tissue>
    </source>
</reference>
<proteinExistence type="predicted"/>
<organism evidence="1 2">
    <name type="scientific">Merluccius polli</name>
    <name type="common">Benguela hake</name>
    <name type="synonym">Merluccius cadenati</name>
    <dbReference type="NCBI Taxonomy" id="89951"/>
    <lineage>
        <taxon>Eukaryota</taxon>
        <taxon>Metazoa</taxon>
        <taxon>Chordata</taxon>
        <taxon>Craniata</taxon>
        <taxon>Vertebrata</taxon>
        <taxon>Euteleostomi</taxon>
        <taxon>Actinopterygii</taxon>
        <taxon>Neopterygii</taxon>
        <taxon>Teleostei</taxon>
        <taxon>Neoteleostei</taxon>
        <taxon>Acanthomorphata</taxon>
        <taxon>Zeiogadaria</taxon>
        <taxon>Gadariae</taxon>
        <taxon>Gadiformes</taxon>
        <taxon>Gadoidei</taxon>
        <taxon>Merlucciidae</taxon>
        <taxon>Merluccius</taxon>
    </lineage>
</organism>
<dbReference type="Proteomes" id="UP001174136">
    <property type="component" value="Unassembled WGS sequence"/>
</dbReference>
<protein>
    <submittedName>
        <fullName evidence="1">Uncharacterized protein</fullName>
    </submittedName>
</protein>
<evidence type="ECO:0000313" key="1">
    <source>
        <dbReference type="EMBL" id="KAK0152249.1"/>
    </source>
</evidence>
<gene>
    <name evidence="1" type="ORF">N1851_006378</name>
</gene>
<name>A0AA47N4S7_MERPO</name>
<comment type="caution">
    <text evidence="1">The sequence shown here is derived from an EMBL/GenBank/DDBJ whole genome shotgun (WGS) entry which is preliminary data.</text>
</comment>
<keyword evidence="2" id="KW-1185">Reference proteome</keyword>